<feature type="signal peptide" evidence="3">
    <location>
        <begin position="1"/>
        <end position="38"/>
    </location>
</feature>
<sequence length="453" mass="49166">MHSASHNARRSGTRRRTRLAALLSIVALAGLFSTTVNGTTAQAQETDENGYPTWAAVEAARGNEAAKEQQIKEIKALISNLEDQAAAAQDHAREMTTAAAVAQDAFNEARGNAMYLDEQAAKAAEAAEESKKQAAAMTGEIARTGGTGNMSVELFANPGEADDYLYRLGMMDRVSGTLSVSYEQAQKDANTALALKDQAKVASDKRDELYQEAQQAADDAMAAQQAAEQAVTEEMDHRGELEAQLSVLEEDRAATEADYQAGVEYRAELERKERERREREEREAREREEREAREREENNNPGTGTYTPPPTSDPPVTNSGWTRPSSGWITSHFGMRSDPLGQWGYVLHDGTDFSAGCGAPIRAAAAGTISQIGVDGYGANFVTINHGGGVSTSYYHNMYPTFRGWGEYVNAGDVIAYEGTTGWSTGCHLHFILRVNGVAQDSVPWLRARGVNI</sequence>
<evidence type="ECO:0000256" key="2">
    <source>
        <dbReference type="SAM" id="MobiDB-lite"/>
    </source>
</evidence>
<dbReference type="CDD" id="cd12797">
    <property type="entry name" value="M23_peptidase"/>
    <property type="match status" value="1"/>
</dbReference>
<organism evidence="5 6">
    <name type="scientific">Agrococcus casei LMG 22410</name>
    <dbReference type="NCBI Taxonomy" id="1255656"/>
    <lineage>
        <taxon>Bacteria</taxon>
        <taxon>Bacillati</taxon>
        <taxon>Actinomycetota</taxon>
        <taxon>Actinomycetes</taxon>
        <taxon>Micrococcales</taxon>
        <taxon>Microbacteriaceae</taxon>
        <taxon>Agrococcus</taxon>
    </lineage>
</organism>
<dbReference type="AlphaFoldDB" id="A0A1R4F815"/>
<gene>
    <name evidence="5" type="ORF">CZ674_02970</name>
</gene>
<evidence type="ECO:0000256" key="3">
    <source>
        <dbReference type="SAM" id="SignalP"/>
    </source>
</evidence>
<dbReference type="Pfam" id="PF01551">
    <property type="entry name" value="Peptidase_M23"/>
    <property type="match status" value="1"/>
</dbReference>
<dbReference type="EMBL" id="FUHU01000020">
    <property type="protein sequence ID" value="SJM52001.1"/>
    <property type="molecule type" value="Genomic_DNA"/>
</dbReference>
<feature type="domain" description="M23ase beta-sheet core" evidence="4">
    <location>
        <begin position="348"/>
        <end position="441"/>
    </location>
</feature>
<evidence type="ECO:0000256" key="1">
    <source>
        <dbReference type="SAM" id="Coils"/>
    </source>
</evidence>
<dbReference type="RefSeq" id="WP_086991059.1">
    <property type="nucleotide sequence ID" value="NZ_FUHU01000020.1"/>
</dbReference>
<dbReference type="OrthoDB" id="1099523at2"/>
<keyword evidence="6" id="KW-1185">Reference proteome</keyword>
<accession>A0A1R4F815</accession>
<keyword evidence="1" id="KW-0175">Coiled coil</keyword>
<dbReference type="GO" id="GO:0004222">
    <property type="term" value="F:metalloendopeptidase activity"/>
    <property type="evidence" value="ECO:0007669"/>
    <property type="project" value="TreeGrafter"/>
</dbReference>
<feature type="coiled-coil region" evidence="1">
    <location>
        <begin position="64"/>
        <end position="98"/>
    </location>
</feature>
<protein>
    <submittedName>
        <fullName evidence="5">Peptidase, M23/M37 family</fullName>
    </submittedName>
</protein>
<reference evidence="5 6" key="1">
    <citation type="submission" date="2017-02" db="EMBL/GenBank/DDBJ databases">
        <authorList>
            <person name="Peterson S.W."/>
        </authorList>
    </citation>
    <scope>NUCLEOTIDE SEQUENCE [LARGE SCALE GENOMIC DNA]</scope>
    <source>
        <strain evidence="5 6">LMG 22410</strain>
    </source>
</reference>
<dbReference type="Proteomes" id="UP000195787">
    <property type="component" value="Unassembled WGS sequence"/>
</dbReference>
<name>A0A1R4F815_9MICO</name>
<evidence type="ECO:0000259" key="4">
    <source>
        <dbReference type="Pfam" id="PF01551"/>
    </source>
</evidence>
<dbReference type="PANTHER" id="PTHR21666:SF270">
    <property type="entry name" value="MUREIN HYDROLASE ACTIVATOR ENVC"/>
    <property type="match status" value="1"/>
</dbReference>
<dbReference type="GeneID" id="303172166"/>
<feature type="region of interest" description="Disordered" evidence="2">
    <location>
        <begin position="271"/>
        <end position="323"/>
    </location>
</feature>
<evidence type="ECO:0000313" key="6">
    <source>
        <dbReference type="Proteomes" id="UP000195787"/>
    </source>
</evidence>
<dbReference type="Gene3D" id="2.70.70.10">
    <property type="entry name" value="Glucose Permease (Domain IIA)"/>
    <property type="match status" value="1"/>
</dbReference>
<proteinExistence type="predicted"/>
<evidence type="ECO:0000313" key="5">
    <source>
        <dbReference type="EMBL" id="SJM52001.1"/>
    </source>
</evidence>
<dbReference type="InterPro" id="IPR011055">
    <property type="entry name" value="Dup_hybrid_motif"/>
</dbReference>
<dbReference type="SUPFAM" id="SSF51261">
    <property type="entry name" value="Duplicated hybrid motif"/>
    <property type="match status" value="1"/>
</dbReference>
<dbReference type="InterPro" id="IPR016047">
    <property type="entry name" value="M23ase_b-sheet_dom"/>
</dbReference>
<dbReference type="InterPro" id="IPR050570">
    <property type="entry name" value="Cell_wall_metabolism_enzyme"/>
</dbReference>
<feature type="chain" id="PRO_5039521114" evidence="3">
    <location>
        <begin position="39"/>
        <end position="453"/>
    </location>
</feature>
<feature type="compositionally biased region" description="Basic and acidic residues" evidence="2">
    <location>
        <begin position="271"/>
        <end position="298"/>
    </location>
</feature>
<keyword evidence="3" id="KW-0732">Signal</keyword>
<dbReference type="PANTHER" id="PTHR21666">
    <property type="entry name" value="PEPTIDASE-RELATED"/>
    <property type="match status" value="1"/>
</dbReference>